<feature type="compositionally biased region" description="Polar residues" evidence="3">
    <location>
        <begin position="195"/>
        <end position="208"/>
    </location>
</feature>
<feature type="compositionally biased region" description="Pro residues" evidence="3">
    <location>
        <begin position="311"/>
        <end position="320"/>
    </location>
</feature>
<sequence length="821" mass="86813">MAKTLQRTAAPAAITVSTTTSPTNPDGDACDRLLRSPSATLADADEIAAASMGAGFHEALIKRQGIIIPGEFDETAAVDSSVTSPTPVKEAQATAAQPPASDDWLPPTPADSSPATARSASEDGASSALSLVSLDTVEAAAAAAAAAPTFARRRAPFKIASAMNYCAGNGGAPGPATSKESPAPGSDVRLRKTRSQSPQLQPQTPASSVFLSPQLHADDLLRLLPPPPSSLSSSSPPSATQDACDDNKPPSPVAASKPLSPCASFPALSEGSGHRSTILMVAATDENSQGMESNWFKRQTTCSSDGGPRQEPAPAPPPPVPKDRQSQESRRRSSSTASTTVSAATSEQVAHYEALMLRAQEQRNVAIAEANTLQQQMEDLQRASGSEIAQLRAELDAASRKLRIEYELRTAAETKCALMECELAELSSNIQYEAQNLVAVERREHRAEVDRMARSHAEVLQLMEMERAQVASLKLSLETANVALDRERAEADRLRSGMVAFERQVSTLIAPTSAPVSPADASSETLPSLSARSFSASVLSNGGGRLARSAPQSLDCMVLANTSAAVAAPMAPEPHIVGSLFFGNDATRPDTRLAEFLGFINVSSDKEAQSCAFMQRSMREDVGPTLVADSASSSAGMPSLSAWSKGRRLVHGVQENTLILESFSPRVQLSRVLSLGCYLCGCSISRPLSSALSASSLSMPLSPPPSSASSSLSTSISDQQRVQSLSSSTADPSGSSQGRGRCEMYRMRFNDNDEDNKPLCHHCHARMVAVCSFFAYLKIVRKGLIKRPIADIWLEVNKARLQMWLARSGASPDSRIAIAMT</sequence>
<gene>
    <name evidence="4" type="primary">RAB3IL1</name>
    <name evidence="4" type="ORF">GGI19_000427</name>
</gene>
<dbReference type="Gene3D" id="6.10.140.910">
    <property type="match status" value="1"/>
</dbReference>
<evidence type="ECO:0000256" key="1">
    <source>
        <dbReference type="ARBA" id="ARBA00023054"/>
    </source>
</evidence>
<dbReference type="Pfam" id="PF25555">
    <property type="entry name" value="RAB3A-like_C"/>
    <property type="match status" value="1"/>
</dbReference>
<feature type="region of interest" description="Disordered" evidence="3">
    <location>
        <begin position="298"/>
        <end position="345"/>
    </location>
</feature>
<feature type="region of interest" description="Disordered" evidence="3">
    <location>
        <begin position="695"/>
        <end position="714"/>
    </location>
</feature>
<feature type="compositionally biased region" description="Basic and acidic residues" evidence="3">
    <location>
        <begin position="321"/>
        <end position="331"/>
    </location>
</feature>
<dbReference type="EMBL" id="JANBUH010000011">
    <property type="protein sequence ID" value="KAJ2756977.1"/>
    <property type="molecule type" value="Genomic_DNA"/>
</dbReference>
<dbReference type="GO" id="GO:0005085">
    <property type="term" value="F:guanyl-nucleotide exchange factor activity"/>
    <property type="evidence" value="ECO:0007669"/>
    <property type="project" value="InterPro"/>
</dbReference>
<accession>A0A9W8H6A8</accession>
<feature type="coiled-coil region" evidence="2">
    <location>
        <begin position="356"/>
        <end position="408"/>
    </location>
</feature>
<keyword evidence="1 2" id="KW-0175">Coiled coil</keyword>
<feature type="compositionally biased region" description="Low complexity" evidence="3">
    <location>
        <begin position="334"/>
        <end position="345"/>
    </location>
</feature>
<feature type="compositionally biased region" description="Low complexity" evidence="3">
    <location>
        <begin position="110"/>
        <end position="119"/>
    </location>
</feature>
<dbReference type="GO" id="GO:0051286">
    <property type="term" value="C:cell tip"/>
    <property type="evidence" value="ECO:0007669"/>
    <property type="project" value="TreeGrafter"/>
</dbReference>
<evidence type="ECO:0000256" key="2">
    <source>
        <dbReference type="SAM" id="Coils"/>
    </source>
</evidence>
<evidence type="ECO:0000313" key="4">
    <source>
        <dbReference type="EMBL" id="KAJ2756977.1"/>
    </source>
</evidence>
<feature type="region of interest" description="Disordered" evidence="3">
    <location>
        <begin position="172"/>
        <end position="208"/>
    </location>
</feature>
<dbReference type="GO" id="GO:0006887">
    <property type="term" value="P:exocytosis"/>
    <property type="evidence" value="ECO:0007669"/>
    <property type="project" value="TreeGrafter"/>
</dbReference>
<dbReference type="AlphaFoldDB" id="A0A9W8H6A8"/>
<feature type="region of interest" description="Disordered" evidence="3">
    <location>
        <begin position="81"/>
        <end position="122"/>
    </location>
</feature>
<dbReference type="PANTHER" id="PTHR14430:SF0">
    <property type="entry name" value="SEC2P DOMAIN-CONTAINING PROTEIN"/>
    <property type="match status" value="1"/>
</dbReference>
<organism evidence="4 5">
    <name type="scientific">Coemansia pectinata</name>
    <dbReference type="NCBI Taxonomy" id="1052879"/>
    <lineage>
        <taxon>Eukaryota</taxon>
        <taxon>Fungi</taxon>
        <taxon>Fungi incertae sedis</taxon>
        <taxon>Zoopagomycota</taxon>
        <taxon>Kickxellomycotina</taxon>
        <taxon>Kickxellomycetes</taxon>
        <taxon>Kickxellales</taxon>
        <taxon>Kickxellaceae</taxon>
        <taxon>Coemansia</taxon>
    </lineage>
</organism>
<feature type="compositionally biased region" description="Polar residues" evidence="3">
    <location>
        <begin position="721"/>
        <end position="738"/>
    </location>
</feature>
<dbReference type="PANTHER" id="PTHR14430">
    <property type="entry name" value="RABIN3-RELATED"/>
    <property type="match status" value="1"/>
</dbReference>
<comment type="caution">
    <text evidence="4">The sequence shown here is derived from an EMBL/GenBank/DDBJ whole genome shotgun (WGS) entry which is preliminary data.</text>
</comment>
<protein>
    <submittedName>
        <fullName evidence="4">RAB3A interacting protein</fullName>
    </submittedName>
</protein>
<dbReference type="InterPro" id="IPR040351">
    <property type="entry name" value="RAB3IL/RAB3IP/Sec2"/>
</dbReference>
<dbReference type="CDD" id="cd21044">
    <property type="entry name" value="Rab11BD_RAB3IP_like"/>
    <property type="match status" value="1"/>
</dbReference>
<dbReference type="Proteomes" id="UP001140011">
    <property type="component" value="Unassembled WGS sequence"/>
</dbReference>
<name>A0A9W8H6A8_9FUNG</name>
<dbReference type="GO" id="GO:0070319">
    <property type="term" value="C:Golgi to plasma membrane transport vesicle"/>
    <property type="evidence" value="ECO:0007669"/>
    <property type="project" value="TreeGrafter"/>
</dbReference>
<proteinExistence type="predicted"/>
<feature type="region of interest" description="Disordered" evidence="3">
    <location>
        <begin position="721"/>
        <end position="741"/>
    </location>
</feature>
<keyword evidence="5" id="KW-1185">Reference proteome</keyword>
<dbReference type="OrthoDB" id="5560525at2759"/>
<evidence type="ECO:0000313" key="5">
    <source>
        <dbReference type="Proteomes" id="UP001140011"/>
    </source>
</evidence>
<feature type="region of interest" description="Disordered" evidence="3">
    <location>
        <begin position="220"/>
        <end position="258"/>
    </location>
</feature>
<reference evidence="4" key="1">
    <citation type="submission" date="2022-07" db="EMBL/GenBank/DDBJ databases">
        <title>Phylogenomic reconstructions and comparative analyses of Kickxellomycotina fungi.</title>
        <authorList>
            <person name="Reynolds N.K."/>
            <person name="Stajich J.E."/>
            <person name="Barry K."/>
            <person name="Grigoriev I.V."/>
            <person name="Crous P."/>
            <person name="Smith M.E."/>
        </authorList>
    </citation>
    <scope>NUCLEOTIDE SEQUENCE</scope>
    <source>
        <strain evidence="4">BCRC 34297</strain>
    </source>
</reference>
<evidence type="ECO:0000256" key="3">
    <source>
        <dbReference type="SAM" id="MobiDB-lite"/>
    </source>
</evidence>